<proteinExistence type="predicted"/>
<organism evidence="3 4">
    <name type="scientific">Candidatus Desantisbacteria bacterium CG23_combo_of_CG06-09_8_20_14_all_40_23</name>
    <dbReference type="NCBI Taxonomy" id="1974550"/>
    <lineage>
        <taxon>Bacteria</taxon>
        <taxon>Candidatus Desantisiibacteriota</taxon>
    </lineage>
</organism>
<dbReference type="Gene3D" id="3.40.1550.10">
    <property type="entry name" value="CheC-like"/>
    <property type="match status" value="1"/>
</dbReference>
<sequence>MHYRGCIFLIKIDKIHLDALKEVGNIGEGQAASGLSEFIEEKLIPAPTQVGVLLRDNVISWLDIKEQMVVACFHLLGETSGRLLLVIPMDNMSSLLGHHQQLDHLTKNDLHYLKTIITIVASAYTTNMSIFLSTVLIAYSPSLMVSSPENLKIILAQNIIENTECFLYKIRFNRSPLLTPWTQFGLIFDHEALRIMLGAVDRMK</sequence>
<evidence type="ECO:0000313" key="4">
    <source>
        <dbReference type="Proteomes" id="UP000231067"/>
    </source>
</evidence>
<dbReference type="InterPro" id="IPR007597">
    <property type="entry name" value="CheC"/>
</dbReference>
<dbReference type="Pfam" id="PF04509">
    <property type="entry name" value="CheC"/>
    <property type="match status" value="1"/>
</dbReference>
<dbReference type="GO" id="GO:0006935">
    <property type="term" value="P:chemotaxis"/>
    <property type="evidence" value="ECO:0007669"/>
    <property type="project" value="UniProtKB-KW"/>
</dbReference>
<dbReference type="EMBL" id="PCSH01000171">
    <property type="protein sequence ID" value="PIP39409.1"/>
    <property type="molecule type" value="Genomic_DNA"/>
</dbReference>
<gene>
    <name evidence="3" type="ORF">COX18_10180</name>
</gene>
<dbReference type="SUPFAM" id="SSF103039">
    <property type="entry name" value="CheC-like"/>
    <property type="match status" value="1"/>
</dbReference>
<dbReference type="AlphaFoldDB" id="A0A2H0A1T6"/>
<feature type="domain" description="CheC-like protein" evidence="2">
    <location>
        <begin position="15"/>
        <end position="47"/>
    </location>
</feature>
<accession>A0A2H0A1T6</accession>
<reference evidence="3 4" key="1">
    <citation type="submission" date="2017-09" db="EMBL/GenBank/DDBJ databases">
        <title>Depth-based differentiation of microbial function through sediment-hosted aquifers and enrichment of novel symbionts in the deep terrestrial subsurface.</title>
        <authorList>
            <person name="Probst A.J."/>
            <person name="Ladd B."/>
            <person name="Jarett J.K."/>
            <person name="Geller-Mcgrath D.E."/>
            <person name="Sieber C.M."/>
            <person name="Emerson J.B."/>
            <person name="Anantharaman K."/>
            <person name="Thomas B.C."/>
            <person name="Malmstrom R."/>
            <person name="Stieglmeier M."/>
            <person name="Klingl A."/>
            <person name="Woyke T."/>
            <person name="Ryan C.M."/>
            <person name="Banfield J.F."/>
        </authorList>
    </citation>
    <scope>NUCLEOTIDE SEQUENCE [LARGE SCALE GENOMIC DNA]</scope>
    <source>
        <strain evidence="3">CG23_combo_of_CG06-09_8_20_14_all_40_23</strain>
    </source>
</reference>
<dbReference type="Proteomes" id="UP000231067">
    <property type="component" value="Unassembled WGS sequence"/>
</dbReference>
<keyword evidence="1" id="KW-0145">Chemotaxis</keyword>
<evidence type="ECO:0000259" key="2">
    <source>
        <dbReference type="Pfam" id="PF04509"/>
    </source>
</evidence>
<comment type="caution">
    <text evidence="3">The sequence shown here is derived from an EMBL/GenBank/DDBJ whole genome shotgun (WGS) entry which is preliminary data.</text>
</comment>
<dbReference type="InterPro" id="IPR028976">
    <property type="entry name" value="CheC-like_sf"/>
</dbReference>
<protein>
    <recommendedName>
        <fullName evidence="2">CheC-like protein domain-containing protein</fullName>
    </recommendedName>
</protein>
<name>A0A2H0A1T6_9BACT</name>
<evidence type="ECO:0000256" key="1">
    <source>
        <dbReference type="ARBA" id="ARBA00022500"/>
    </source>
</evidence>
<evidence type="ECO:0000313" key="3">
    <source>
        <dbReference type="EMBL" id="PIP39409.1"/>
    </source>
</evidence>
<dbReference type="GO" id="GO:0016787">
    <property type="term" value="F:hydrolase activity"/>
    <property type="evidence" value="ECO:0007669"/>
    <property type="project" value="InterPro"/>
</dbReference>